<name>A0A158BX77_9BURK</name>
<feature type="domain" description="Ysc84 actin-binding" evidence="1">
    <location>
        <begin position="108"/>
        <end position="191"/>
    </location>
</feature>
<dbReference type="AlphaFoldDB" id="A0A158BX77"/>
<protein>
    <submittedName>
        <fullName evidence="2">Lipoprotein</fullName>
    </submittedName>
</protein>
<evidence type="ECO:0000313" key="2">
    <source>
        <dbReference type="EMBL" id="SAK74714.1"/>
    </source>
</evidence>
<comment type="caution">
    <text evidence="2">The sequence shown here is derived from an EMBL/GenBank/DDBJ whole genome shotgun (WGS) entry which is preliminary data.</text>
</comment>
<evidence type="ECO:0000259" key="1">
    <source>
        <dbReference type="Pfam" id="PF04366"/>
    </source>
</evidence>
<dbReference type="EMBL" id="FCOX02000015">
    <property type="protein sequence ID" value="SAK74714.1"/>
    <property type="molecule type" value="Genomic_DNA"/>
</dbReference>
<dbReference type="Pfam" id="PF04366">
    <property type="entry name" value="Ysc84"/>
    <property type="match status" value="1"/>
</dbReference>
<keyword evidence="2" id="KW-0449">Lipoprotein</keyword>
<keyword evidence="3" id="KW-1185">Reference proteome</keyword>
<organism evidence="2 3">
    <name type="scientific">Caballeronia calidae</name>
    <dbReference type="NCBI Taxonomy" id="1777139"/>
    <lineage>
        <taxon>Bacteria</taxon>
        <taxon>Pseudomonadati</taxon>
        <taxon>Pseudomonadota</taxon>
        <taxon>Betaproteobacteria</taxon>
        <taxon>Burkholderiales</taxon>
        <taxon>Burkholderiaceae</taxon>
        <taxon>Caballeronia</taxon>
    </lineage>
</organism>
<sequence>MRRRDFLQKSTAVIAGGGVSLSALQMTMRDAAAAESNTAKRQEIDAKVRATLSRLYKTVKGSSELVAKANGVLVFPSVIKVGFVAGGEYGEGALQVGGKSVGYYSTVSGSFGLQAGAQSKAMIYVFLTQEALGSFRNAKGWSVGGEGSVALLKVGANGEIDTTTATAPVKAIVLTNAGLMGDVSLAGTKVSRLKV</sequence>
<dbReference type="RefSeq" id="WP_062605767.1">
    <property type="nucleotide sequence ID" value="NZ_FCOX02000015.1"/>
</dbReference>
<accession>A0A158BX77</accession>
<proteinExistence type="predicted"/>
<gene>
    <name evidence="2" type="ORF">AWB78_03215</name>
</gene>
<dbReference type="InterPro" id="IPR007461">
    <property type="entry name" value="Ysc84_actin-binding"/>
</dbReference>
<dbReference type="OrthoDB" id="198978at2"/>
<dbReference type="CDD" id="cd11524">
    <property type="entry name" value="SYLF"/>
    <property type="match status" value="1"/>
</dbReference>
<reference evidence="2" key="1">
    <citation type="submission" date="2016-01" db="EMBL/GenBank/DDBJ databases">
        <authorList>
            <person name="Peeters C."/>
        </authorList>
    </citation>
    <scope>NUCLEOTIDE SEQUENCE</scope>
    <source>
        <strain evidence="2">LMG 29321</strain>
    </source>
</reference>
<evidence type="ECO:0000313" key="3">
    <source>
        <dbReference type="Proteomes" id="UP000071859"/>
    </source>
</evidence>
<dbReference type="Proteomes" id="UP000071859">
    <property type="component" value="Unassembled WGS sequence"/>
</dbReference>